<feature type="binding site" evidence="6">
    <location>
        <position position="135"/>
    </location>
    <ligand>
        <name>Zn(2+)</name>
        <dbReference type="ChEBI" id="CHEBI:29105"/>
    </ligand>
</feature>
<evidence type="ECO:0000256" key="3">
    <source>
        <dbReference type="ARBA" id="ARBA00019235"/>
    </source>
</evidence>
<evidence type="ECO:0000256" key="6">
    <source>
        <dbReference type="PIRSR" id="PIRSR606823-2"/>
    </source>
</evidence>
<keyword evidence="6" id="KW-0862">Zinc</keyword>
<keyword evidence="11" id="KW-1185">Reference proteome</keyword>
<comment type="cofactor">
    <cofactor evidence="6">
        <name>Zn(2+)</name>
        <dbReference type="ChEBI" id="CHEBI:29105"/>
    </cofactor>
    <text evidence="6">Binds 1 zinc ion per subunit.</text>
</comment>
<evidence type="ECO:0000313" key="10">
    <source>
        <dbReference type="EMBL" id="KDR24151.1"/>
    </source>
</evidence>
<dbReference type="InterPro" id="IPR038445">
    <property type="entry name" value="NCDase_C_sf"/>
</dbReference>
<dbReference type="Pfam" id="PF04734">
    <property type="entry name" value="Ceramidase_alk"/>
    <property type="match status" value="1"/>
</dbReference>
<comment type="similarity">
    <text evidence="1 7">Belongs to the neutral ceramidase family.</text>
</comment>
<dbReference type="PANTHER" id="PTHR12670:SF1">
    <property type="entry name" value="NEUTRAL CERAMIDASE"/>
    <property type="match status" value="1"/>
</dbReference>
<evidence type="ECO:0000256" key="2">
    <source>
        <dbReference type="ARBA" id="ARBA00011891"/>
    </source>
</evidence>
<dbReference type="OMA" id="GTTVQTC"/>
<dbReference type="Pfam" id="PF17048">
    <property type="entry name" value="Ceramidse_alk_C"/>
    <property type="match status" value="1"/>
</dbReference>
<feature type="active site" description="Nucleophile" evidence="5">
    <location>
        <position position="295"/>
    </location>
</feature>
<dbReference type="GO" id="GO:0046514">
    <property type="term" value="P:ceramide catabolic process"/>
    <property type="evidence" value="ECO:0007669"/>
    <property type="project" value="InterPro"/>
</dbReference>
<dbReference type="eggNOG" id="KOG2232">
    <property type="taxonomic scope" value="Eukaryota"/>
</dbReference>
<dbReference type="STRING" id="136037.A0A067RJZ6"/>
<feature type="domain" description="Neutral/alkaline non-lysosomal ceramidase N-terminal" evidence="8">
    <location>
        <begin position="45"/>
        <end position="553"/>
    </location>
</feature>
<feature type="binding site" evidence="6">
    <location>
        <position position="244"/>
    </location>
    <ligand>
        <name>Zn(2+)</name>
        <dbReference type="ChEBI" id="CHEBI:29105"/>
    </ligand>
</feature>
<dbReference type="PANTHER" id="PTHR12670">
    <property type="entry name" value="CERAMIDASE"/>
    <property type="match status" value="1"/>
</dbReference>
<dbReference type="InParanoid" id="A0A067RJZ6"/>
<proteinExistence type="inferred from homology"/>
<dbReference type="GO" id="GO:0017040">
    <property type="term" value="F:N-acylsphingosine amidohydrolase activity"/>
    <property type="evidence" value="ECO:0007669"/>
    <property type="project" value="UniProtKB-UniRule"/>
</dbReference>
<dbReference type="InterPro" id="IPR031329">
    <property type="entry name" value="NEUT/ALK_ceramidase_N"/>
</dbReference>
<dbReference type="InterPro" id="IPR031331">
    <property type="entry name" value="NEUT/ALK_ceramidase_C"/>
</dbReference>
<feature type="binding site" evidence="6">
    <location>
        <position position="485"/>
    </location>
    <ligand>
        <name>Zn(2+)</name>
        <dbReference type="ChEBI" id="CHEBI:29105"/>
    </ligand>
</feature>
<keyword evidence="6" id="KW-0479">Metal-binding</keyword>
<protein>
    <recommendedName>
        <fullName evidence="3 7">Neutral ceramidase</fullName>
        <ecNumber evidence="2 7">3.5.1.23</ecNumber>
    </recommendedName>
</protein>
<sequence>MFSSGLSKELQTGRGTMDPLRSPPVLLTVSVFLLSVVPQGVTAGYKIGVGIADVTGPSAEIGFMGYAKMRQKGTGIHLRQFSRAFIFNDGKHRLVFVSVDCAMIANGLRKEVLARLKTAYGDLYTEQNVMLSGSHTHSTPGGYMQNLLFDLSILGFVRQTFAVLTSGIVKSVRKAHESMTRGSVFVTQGEVQGANINRSPTAYLANPPAERAKYRHDVDKTMVQLRLVRDDGTPLGAINWFAVHPTSMNNTNTLVSSDNVGYAAILFEQRMNPGRIIGKGPFVSAFASSNLGDVSPNVRGARCQFSGRPCDLHSSSCSGRKEMCIASGPGADMFESTRTIAIKLFSKAWELWNDKDSQEVTGPLGAIHQFVDMPSQQAKYFDHVTRKSVSVRGCLPAMGYSFAAGTTDGPGSFSFQQGMKTENPLWNAVRNFLASPSAADVACHGAKPVLLATGNMDFPFEWQPRIVSTQLALIGPVAIACVPGEFTTMSGRRLRGAVSEGVAEGGGQRPSYIIVAGLCNTYSDYITTPEEYEVQRYEGASTIYGPHTLTIYLSQYRKLAAALIKGSQLNRGPNPPDLWDDLVSFVTPVVFDTPKWSHNFGDCTEQPVDVAEPGVTVRAKFVAAHPRNNLTLGGTYLTVERFVGSSGQWVVVATDANWETRFYWIRLSPILGSSEALITWTVDPEVVPGKYRIRHFGSYKYIFGGIHPYHGSTHTFQVVNKGSDYKRLRH</sequence>
<dbReference type="GO" id="GO:0016020">
    <property type="term" value="C:membrane"/>
    <property type="evidence" value="ECO:0007669"/>
    <property type="project" value="GOC"/>
</dbReference>
<dbReference type="Gene3D" id="2.60.40.2300">
    <property type="entry name" value="Neutral/alkaline non-lysosomal ceramidase, C-terminal domain"/>
    <property type="match status" value="1"/>
</dbReference>
<feature type="domain" description="Neutral/alkaline non-lysosomal ceramidase C-terminal" evidence="9">
    <location>
        <begin position="556"/>
        <end position="718"/>
    </location>
</feature>
<dbReference type="GO" id="GO:0046872">
    <property type="term" value="F:metal ion binding"/>
    <property type="evidence" value="ECO:0007669"/>
    <property type="project" value="UniProtKB-KW"/>
</dbReference>
<dbReference type="GO" id="GO:0042759">
    <property type="term" value="P:long-chain fatty acid biosynthetic process"/>
    <property type="evidence" value="ECO:0007669"/>
    <property type="project" value="TreeGrafter"/>
</dbReference>
<feature type="binding site" evidence="6">
    <location>
        <position position="525"/>
    </location>
    <ligand>
        <name>Zn(2+)</name>
        <dbReference type="ChEBI" id="CHEBI:29105"/>
    </ligand>
</feature>
<dbReference type="AlphaFoldDB" id="A0A067RJZ6"/>
<organism evidence="10 11">
    <name type="scientific">Zootermopsis nevadensis</name>
    <name type="common">Dampwood termite</name>
    <dbReference type="NCBI Taxonomy" id="136037"/>
    <lineage>
        <taxon>Eukaryota</taxon>
        <taxon>Metazoa</taxon>
        <taxon>Ecdysozoa</taxon>
        <taxon>Arthropoda</taxon>
        <taxon>Hexapoda</taxon>
        <taxon>Insecta</taxon>
        <taxon>Pterygota</taxon>
        <taxon>Neoptera</taxon>
        <taxon>Polyneoptera</taxon>
        <taxon>Dictyoptera</taxon>
        <taxon>Blattodea</taxon>
        <taxon>Blattoidea</taxon>
        <taxon>Termitoidae</taxon>
        <taxon>Termopsidae</taxon>
        <taxon>Zootermopsis</taxon>
    </lineage>
</organism>
<keyword evidence="7" id="KW-0443">Lipid metabolism</keyword>
<evidence type="ECO:0000256" key="1">
    <source>
        <dbReference type="ARBA" id="ARBA00009835"/>
    </source>
</evidence>
<dbReference type="GO" id="GO:0005576">
    <property type="term" value="C:extracellular region"/>
    <property type="evidence" value="ECO:0007669"/>
    <property type="project" value="TreeGrafter"/>
</dbReference>
<comment type="catalytic activity">
    <reaction evidence="7">
        <text>an N-acylsphing-4-enine + H2O = sphing-4-enine + a fatty acid</text>
        <dbReference type="Rhea" id="RHEA:20856"/>
        <dbReference type="ChEBI" id="CHEBI:15377"/>
        <dbReference type="ChEBI" id="CHEBI:28868"/>
        <dbReference type="ChEBI" id="CHEBI:52639"/>
        <dbReference type="ChEBI" id="CHEBI:57756"/>
        <dbReference type="EC" id="3.5.1.23"/>
    </reaction>
</comment>
<name>A0A067RJZ6_ZOONE</name>
<keyword evidence="4 7" id="KW-0378">Hydrolase</keyword>
<accession>A0A067RJZ6</accession>
<evidence type="ECO:0000259" key="9">
    <source>
        <dbReference type="Pfam" id="PF17048"/>
    </source>
</evidence>
<evidence type="ECO:0000256" key="5">
    <source>
        <dbReference type="PIRSR" id="PIRSR606823-1"/>
    </source>
</evidence>
<dbReference type="GO" id="GO:0046512">
    <property type="term" value="P:sphingosine biosynthetic process"/>
    <property type="evidence" value="ECO:0007669"/>
    <property type="project" value="TreeGrafter"/>
</dbReference>
<dbReference type="InterPro" id="IPR006823">
    <property type="entry name" value="Ceramidase_alk"/>
</dbReference>
<dbReference type="EMBL" id="KK852425">
    <property type="protein sequence ID" value="KDR24151.1"/>
    <property type="molecule type" value="Genomic_DNA"/>
</dbReference>
<dbReference type="EC" id="3.5.1.23" evidence="2 7"/>
<gene>
    <name evidence="10" type="ORF">L798_08979</name>
</gene>
<dbReference type="Proteomes" id="UP000027135">
    <property type="component" value="Unassembled WGS sequence"/>
</dbReference>
<reference evidence="10 11" key="1">
    <citation type="journal article" date="2014" name="Nat. Commun.">
        <title>Molecular traces of alternative social organization in a termite genome.</title>
        <authorList>
            <person name="Terrapon N."/>
            <person name="Li C."/>
            <person name="Robertson H.M."/>
            <person name="Ji L."/>
            <person name="Meng X."/>
            <person name="Booth W."/>
            <person name="Chen Z."/>
            <person name="Childers C.P."/>
            <person name="Glastad K.M."/>
            <person name="Gokhale K."/>
            <person name="Gowin J."/>
            <person name="Gronenberg W."/>
            <person name="Hermansen R.A."/>
            <person name="Hu H."/>
            <person name="Hunt B.G."/>
            <person name="Huylmans A.K."/>
            <person name="Khalil S.M."/>
            <person name="Mitchell R.D."/>
            <person name="Munoz-Torres M.C."/>
            <person name="Mustard J.A."/>
            <person name="Pan H."/>
            <person name="Reese J.T."/>
            <person name="Scharf M.E."/>
            <person name="Sun F."/>
            <person name="Vogel H."/>
            <person name="Xiao J."/>
            <person name="Yang W."/>
            <person name="Yang Z."/>
            <person name="Yang Z."/>
            <person name="Zhou J."/>
            <person name="Zhu J."/>
            <person name="Brent C.S."/>
            <person name="Elsik C.G."/>
            <person name="Goodisman M.A."/>
            <person name="Liberles D.A."/>
            <person name="Roe R.M."/>
            <person name="Vargo E.L."/>
            <person name="Vilcinskas A."/>
            <person name="Wang J."/>
            <person name="Bornberg-Bauer E."/>
            <person name="Korb J."/>
            <person name="Zhang G."/>
            <person name="Liebig J."/>
        </authorList>
    </citation>
    <scope>NUCLEOTIDE SEQUENCE [LARGE SCALE GENOMIC DNA]</scope>
    <source>
        <tissue evidence="10">Whole organism</tissue>
    </source>
</reference>
<evidence type="ECO:0000259" key="8">
    <source>
        <dbReference type="Pfam" id="PF04734"/>
    </source>
</evidence>
<evidence type="ECO:0000313" key="11">
    <source>
        <dbReference type="Proteomes" id="UP000027135"/>
    </source>
</evidence>
<dbReference type="FunCoup" id="A0A067RJZ6">
    <property type="interactions" value="174"/>
</dbReference>
<evidence type="ECO:0000256" key="7">
    <source>
        <dbReference type="RuleBase" id="RU366019"/>
    </source>
</evidence>
<evidence type="ECO:0000256" key="4">
    <source>
        <dbReference type="ARBA" id="ARBA00022801"/>
    </source>
</evidence>
<keyword evidence="7" id="KW-0746">Sphingolipid metabolism</keyword>